<evidence type="ECO:0000313" key="2">
    <source>
        <dbReference type="EMBL" id="MEA8799738.1"/>
    </source>
</evidence>
<organism evidence="2 3">
    <name type="scientific">Klebsiella aerogenes</name>
    <name type="common">Enterobacter aerogenes</name>
    <dbReference type="NCBI Taxonomy" id="548"/>
    <lineage>
        <taxon>Bacteria</taxon>
        <taxon>Pseudomonadati</taxon>
        <taxon>Pseudomonadota</taxon>
        <taxon>Gammaproteobacteria</taxon>
        <taxon>Enterobacterales</taxon>
        <taxon>Enterobacteriaceae</taxon>
        <taxon>Klebsiella/Raoultella group</taxon>
        <taxon>Klebsiella</taxon>
    </lineage>
</organism>
<name>A0AAW9LNZ3_KLEAE</name>
<gene>
    <name evidence="2" type="ORF">PZT46_10820</name>
</gene>
<dbReference type="AlphaFoldDB" id="A0AAW9LNZ3"/>
<accession>A0AAW9LNZ3</accession>
<feature type="signal peptide" evidence="1">
    <location>
        <begin position="1"/>
        <end position="19"/>
    </location>
</feature>
<protein>
    <recommendedName>
        <fullName evidence="4">Lipoprotein</fullName>
    </recommendedName>
</protein>
<sequence>MSKLIYVTLLAMSCLITSGCDDTNQPSEDDISAAISARFKATDALLNGAAKYRANNINRLAFVKVKKLEKCKSDSKNTQTVNCPVEIQFKRGAAKLFDNTYASVLNLDLTKTDGKWECDPRLTAQLQLAVILGQQH</sequence>
<dbReference type="EMBL" id="JARELW010000003">
    <property type="protein sequence ID" value="MEA8799738.1"/>
    <property type="molecule type" value="Genomic_DNA"/>
</dbReference>
<evidence type="ECO:0000313" key="3">
    <source>
        <dbReference type="Proteomes" id="UP001303386"/>
    </source>
</evidence>
<evidence type="ECO:0008006" key="4">
    <source>
        <dbReference type="Google" id="ProtNLM"/>
    </source>
</evidence>
<dbReference type="PROSITE" id="PS51257">
    <property type="entry name" value="PROKAR_LIPOPROTEIN"/>
    <property type="match status" value="1"/>
</dbReference>
<comment type="caution">
    <text evidence="2">The sequence shown here is derived from an EMBL/GenBank/DDBJ whole genome shotgun (WGS) entry which is preliminary data.</text>
</comment>
<dbReference type="Proteomes" id="UP001303386">
    <property type="component" value="Unassembled WGS sequence"/>
</dbReference>
<keyword evidence="1" id="KW-0732">Signal</keyword>
<feature type="chain" id="PRO_5043376149" description="Lipoprotein" evidence="1">
    <location>
        <begin position="20"/>
        <end position="136"/>
    </location>
</feature>
<dbReference type="RefSeq" id="WP_047081053.1">
    <property type="nucleotide sequence ID" value="NZ_CP041925.1"/>
</dbReference>
<evidence type="ECO:0000256" key="1">
    <source>
        <dbReference type="SAM" id="SignalP"/>
    </source>
</evidence>
<reference evidence="2" key="1">
    <citation type="journal article" date="2023" name="J. Hosp. Infect.">
        <title>Cross-contamination of carbapenem-resistant Gram-negative bacteria between patients and hospital environment in the first year of a newly built surgical ward.</title>
        <authorList>
            <person name="Boutin S."/>
            <person name="Scherrer M."/>
            <person name="Spath I."/>
            <person name="Kocer K."/>
            <person name="Heeg K."/>
            <person name="Nurjadi D."/>
        </authorList>
    </citation>
    <scope>NUCLEOTIDE SEQUENCE</scope>
    <source>
        <strain evidence="2">KE10384</strain>
    </source>
</reference>
<proteinExistence type="predicted"/>